<dbReference type="Proteomes" id="UP000694044">
    <property type="component" value="Unassembled WGS sequence"/>
</dbReference>
<sequence>MLQPTSSPEGTTKRSFADTALGEGSASPPQVDLRWVPPTSNDVERLFSRAGIVFSRLRRSLNPMTLETVMFLQYNRASGMLVPLLKLLRMVGRNNDWLSCRQE</sequence>
<accession>A0A8T1W4V2</accession>
<evidence type="ECO:0000313" key="2">
    <source>
        <dbReference type="EMBL" id="KAG7387153.1"/>
    </source>
</evidence>
<name>A0A8T1W4V2_9STRA</name>
<feature type="compositionally biased region" description="Polar residues" evidence="1">
    <location>
        <begin position="1"/>
        <end position="10"/>
    </location>
</feature>
<gene>
    <name evidence="2" type="ORF">PHYPSEUDO_014673</name>
</gene>
<proteinExistence type="predicted"/>
<protein>
    <recommendedName>
        <fullName evidence="4">HAT C-terminal dimerisation domain-containing protein</fullName>
    </recommendedName>
</protein>
<organism evidence="2 3">
    <name type="scientific">Phytophthora pseudosyringae</name>
    <dbReference type="NCBI Taxonomy" id="221518"/>
    <lineage>
        <taxon>Eukaryota</taxon>
        <taxon>Sar</taxon>
        <taxon>Stramenopiles</taxon>
        <taxon>Oomycota</taxon>
        <taxon>Peronosporomycetes</taxon>
        <taxon>Peronosporales</taxon>
        <taxon>Peronosporaceae</taxon>
        <taxon>Phytophthora</taxon>
    </lineage>
</organism>
<evidence type="ECO:0000313" key="3">
    <source>
        <dbReference type="Proteomes" id="UP000694044"/>
    </source>
</evidence>
<feature type="region of interest" description="Disordered" evidence="1">
    <location>
        <begin position="1"/>
        <end position="35"/>
    </location>
</feature>
<dbReference type="AlphaFoldDB" id="A0A8T1W4V2"/>
<reference evidence="2" key="1">
    <citation type="submission" date="2021-02" db="EMBL/GenBank/DDBJ databases">
        <authorList>
            <person name="Palmer J.M."/>
        </authorList>
    </citation>
    <scope>NUCLEOTIDE SEQUENCE</scope>
    <source>
        <strain evidence="2">SCRP734</strain>
    </source>
</reference>
<dbReference type="OrthoDB" id="125481at2759"/>
<comment type="caution">
    <text evidence="2">The sequence shown here is derived from an EMBL/GenBank/DDBJ whole genome shotgun (WGS) entry which is preliminary data.</text>
</comment>
<keyword evidence="3" id="KW-1185">Reference proteome</keyword>
<evidence type="ECO:0008006" key="4">
    <source>
        <dbReference type="Google" id="ProtNLM"/>
    </source>
</evidence>
<dbReference type="EMBL" id="JAGDFM010000085">
    <property type="protein sequence ID" value="KAG7387153.1"/>
    <property type="molecule type" value="Genomic_DNA"/>
</dbReference>
<evidence type="ECO:0000256" key="1">
    <source>
        <dbReference type="SAM" id="MobiDB-lite"/>
    </source>
</evidence>